<feature type="coiled-coil region" evidence="6">
    <location>
        <begin position="409"/>
        <end position="436"/>
    </location>
</feature>
<keyword evidence="6" id="KW-0175">Coiled coil</keyword>
<dbReference type="SUPFAM" id="SSF90112">
    <property type="entry name" value="Neurotransmitter-gated ion-channel transmembrane pore"/>
    <property type="match status" value="1"/>
</dbReference>
<sequence>MNLYMISDISERSQTVALYMWTVQIWQDEFLHWNPAFYGGIDSVIIPFHMVWLPDTYLYNGLEMELQKSERRISVILSLQTDRPSIRYLGNASNASKSVTVTFRYPAIYKFTCYMNILYYPFDWQFCRMTFGSWMFDATQIDYFPYAEDIFLEEYIEHTEWTIVSFKAKRILKDYKCCVNPFSLLYADLILARKPWFSLVNLIIPTAIISFVSLFGIFSPTTTTGDRTEKINLGITTLLTMSILLLMVSQEMPTTSDFIPLIGWFYLSVIILISCATLLSTAVIEIQLQARYNKDIPHFWRKVMLEAMAHRIFIQIPPKLQERINYKNSFRWPEHKLRFSRHGRGESRVSQLNPNASVAPAAGDSLAATHRYRRTSSRRREGKMSQDVENYRYSIIGSLNDDNDFDVPINNISRQIGEIREKVQQIEELLMQHEAQNLLALEWDCFATIVERLLMVTFILLSIVVTITIVTYGMFKGSFVNFPDDYE</sequence>
<keyword evidence="2 5" id="KW-0812">Transmembrane</keyword>
<dbReference type="PANTHER" id="PTHR18945">
    <property type="entry name" value="NEUROTRANSMITTER GATED ION CHANNEL"/>
    <property type="match status" value="1"/>
</dbReference>
<dbReference type="Gene3D" id="1.20.58.390">
    <property type="entry name" value="Neurotransmitter-gated ion-channel transmembrane domain"/>
    <property type="match status" value="1"/>
</dbReference>
<keyword evidence="4 5" id="KW-0472">Membrane</keyword>
<dbReference type="STRING" id="70415.A0A5S6Q9C5"/>
<dbReference type="GO" id="GO:0016020">
    <property type="term" value="C:membrane"/>
    <property type="evidence" value="ECO:0007669"/>
    <property type="project" value="UniProtKB-SubCell"/>
</dbReference>
<dbReference type="GO" id="GO:0004888">
    <property type="term" value="F:transmembrane signaling receptor activity"/>
    <property type="evidence" value="ECO:0007669"/>
    <property type="project" value="InterPro"/>
</dbReference>
<keyword evidence="3 5" id="KW-1133">Transmembrane helix</keyword>
<dbReference type="InterPro" id="IPR006202">
    <property type="entry name" value="Neur_chan_lig-bd"/>
</dbReference>
<evidence type="ECO:0000256" key="5">
    <source>
        <dbReference type="RuleBase" id="RU000687"/>
    </source>
</evidence>
<dbReference type="WBParaSite" id="TMUE_1000003916.1">
    <property type="protein sequence ID" value="TMUE_1000003916.1"/>
    <property type="gene ID" value="WBGene00292113"/>
</dbReference>
<dbReference type="SUPFAM" id="SSF63712">
    <property type="entry name" value="Nicotinic receptor ligand binding domain-like"/>
    <property type="match status" value="1"/>
</dbReference>
<keyword evidence="5" id="KW-0407">Ion channel</keyword>
<dbReference type="InterPro" id="IPR006029">
    <property type="entry name" value="Neurotrans-gated_channel_TM"/>
</dbReference>
<dbReference type="Pfam" id="PF02931">
    <property type="entry name" value="Neur_chan_LBD"/>
    <property type="match status" value="1"/>
</dbReference>
<dbReference type="Proteomes" id="UP000046395">
    <property type="component" value="Unassembled WGS sequence"/>
</dbReference>
<feature type="transmembrane region" description="Helical" evidence="5">
    <location>
        <begin position="453"/>
        <end position="475"/>
    </location>
</feature>
<evidence type="ECO:0000256" key="2">
    <source>
        <dbReference type="ARBA" id="ARBA00022692"/>
    </source>
</evidence>
<dbReference type="Gene3D" id="2.70.170.10">
    <property type="entry name" value="Neurotransmitter-gated ion-channel ligand-binding domain"/>
    <property type="match status" value="1"/>
</dbReference>
<dbReference type="InterPro" id="IPR036734">
    <property type="entry name" value="Neur_chan_lig-bd_sf"/>
</dbReference>
<organism evidence="9 10">
    <name type="scientific">Trichuris muris</name>
    <name type="common">Mouse whipworm</name>
    <dbReference type="NCBI Taxonomy" id="70415"/>
    <lineage>
        <taxon>Eukaryota</taxon>
        <taxon>Metazoa</taxon>
        <taxon>Ecdysozoa</taxon>
        <taxon>Nematoda</taxon>
        <taxon>Enoplea</taxon>
        <taxon>Dorylaimia</taxon>
        <taxon>Trichinellida</taxon>
        <taxon>Trichuridae</taxon>
        <taxon>Trichuris</taxon>
    </lineage>
</organism>
<dbReference type="PROSITE" id="PS00236">
    <property type="entry name" value="NEUROTR_ION_CHANNEL"/>
    <property type="match status" value="1"/>
</dbReference>
<dbReference type="CDD" id="cd18997">
    <property type="entry name" value="LGIC_ECD_nAChR"/>
    <property type="match status" value="1"/>
</dbReference>
<evidence type="ECO:0000256" key="1">
    <source>
        <dbReference type="ARBA" id="ARBA00004141"/>
    </source>
</evidence>
<keyword evidence="5" id="KW-0813">Transport</keyword>
<feature type="domain" description="Neurotransmitter-gated ion-channel ligand-binding" evidence="7">
    <location>
        <begin position="1"/>
        <end position="195"/>
    </location>
</feature>
<dbReference type="CDD" id="cd19051">
    <property type="entry name" value="LGIC_TM_cation"/>
    <property type="match status" value="1"/>
</dbReference>
<keyword evidence="9" id="KW-1185">Reference proteome</keyword>
<dbReference type="InterPro" id="IPR038050">
    <property type="entry name" value="Neuro_actylchol_rec"/>
</dbReference>
<keyword evidence="5" id="KW-0406">Ion transport</keyword>
<reference evidence="10" key="1">
    <citation type="submission" date="2019-12" db="UniProtKB">
        <authorList>
            <consortium name="WormBaseParasite"/>
        </authorList>
    </citation>
    <scope>IDENTIFICATION</scope>
</reference>
<evidence type="ECO:0000313" key="9">
    <source>
        <dbReference type="Proteomes" id="UP000046395"/>
    </source>
</evidence>
<comment type="similarity">
    <text evidence="5">Belongs to the ligand-gated ion channel (TC 1.A.9) family.</text>
</comment>
<proteinExistence type="inferred from homology"/>
<dbReference type="Pfam" id="PF02932">
    <property type="entry name" value="Neur_chan_memb"/>
    <property type="match status" value="1"/>
</dbReference>
<dbReference type="AlphaFoldDB" id="A0A5S6Q9C5"/>
<feature type="transmembrane region" description="Helical" evidence="5">
    <location>
        <begin position="231"/>
        <end position="249"/>
    </location>
</feature>
<feature type="transmembrane region" description="Helical" evidence="5">
    <location>
        <begin position="196"/>
        <end position="219"/>
    </location>
</feature>
<evidence type="ECO:0000256" key="6">
    <source>
        <dbReference type="SAM" id="Coils"/>
    </source>
</evidence>
<dbReference type="InterPro" id="IPR036719">
    <property type="entry name" value="Neuro-gated_channel_TM_sf"/>
</dbReference>
<dbReference type="InterPro" id="IPR018000">
    <property type="entry name" value="Neurotransmitter_ion_chnl_CS"/>
</dbReference>
<comment type="subcellular location">
    <subcellularLocation>
        <location evidence="1">Membrane</location>
        <topology evidence="1">Multi-pass membrane protein</topology>
    </subcellularLocation>
</comment>
<protein>
    <submittedName>
        <fullName evidence="10">Neurotransmitter-gated ion-channel ligand-binding domain-containing protein</fullName>
    </submittedName>
</protein>
<feature type="transmembrane region" description="Helical" evidence="5">
    <location>
        <begin position="261"/>
        <end position="284"/>
    </location>
</feature>
<accession>A0A5S6Q9C5</accession>
<dbReference type="PRINTS" id="PR00252">
    <property type="entry name" value="NRIONCHANNEL"/>
</dbReference>
<evidence type="ECO:0000256" key="4">
    <source>
        <dbReference type="ARBA" id="ARBA00023136"/>
    </source>
</evidence>
<evidence type="ECO:0000259" key="7">
    <source>
        <dbReference type="Pfam" id="PF02931"/>
    </source>
</evidence>
<evidence type="ECO:0000313" key="10">
    <source>
        <dbReference type="WBParaSite" id="TMUE_1000003916.1"/>
    </source>
</evidence>
<feature type="domain" description="Neurotransmitter-gated ion-channel transmembrane" evidence="8">
    <location>
        <begin position="202"/>
        <end position="469"/>
    </location>
</feature>
<evidence type="ECO:0000256" key="3">
    <source>
        <dbReference type="ARBA" id="ARBA00022989"/>
    </source>
</evidence>
<name>A0A5S6Q9C5_TRIMR</name>
<evidence type="ECO:0000259" key="8">
    <source>
        <dbReference type="Pfam" id="PF02932"/>
    </source>
</evidence>
<dbReference type="InterPro" id="IPR006201">
    <property type="entry name" value="Neur_channel"/>
</dbReference>
<dbReference type="GO" id="GO:0005230">
    <property type="term" value="F:extracellular ligand-gated monoatomic ion channel activity"/>
    <property type="evidence" value="ECO:0007669"/>
    <property type="project" value="InterPro"/>
</dbReference>